<protein>
    <submittedName>
        <fullName evidence="2">Uncharacterized protein</fullName>
    </submittedName>
</protein>
<evidence type="ECO:0000313" key="2">
    <source>
        <dbReference type="EMBL" id="KAK3332732.1"/>
    </source>
</evidence>
<comment type="caution">
    <text evidence="2">The sequence shown here is derived from an EMBL/GenBank/DDBJ whole genome shotgun (WGS) entry which is preliminary data.</text>
</comment>
<feature type="transmembrane region" description="Helical" evidence="1">
    <location>
        <begin position="64"/>
        <end position="86"/>
    </location>
</feature>
<keyword evidence="3" id="KW-1185">Reference proteome</keyword>
<feature type="transmembrane region" description="Helical" evidence="1">
    <location>
        <begin position="40"/>
        <end position="57"/>
    </location>
</feature>
<dbReference type="Proteomes" id="UP001286456">
    <property type="component" value="Unassembled WGS sequence"/>
</dbReference>
<proteinExistence type="predicted"/>
<keyword evidence="1" id="KW-1133">Transmembrane helix</keyword>
<reference evidence="2" key="2">
    <citation type="submission" date="2023-06" db="EMBL/GenBank/DDBJ databases">
        <authorList>
            <consortium name="Lawrence Berkeley National Laboratory"/>
            <person name="Haridas S."/>
            <person name="Hensen N."/>
            <person name="Bonometti L."/>
            <person name="Westerberg I."/>
            <person name="Brannstrom I.O."/>
            <person name="Guillou S."/>
            <person name="Cros-Aarteil S."/>
            <person name="Calhoun S."/>
            <person name="Kuo A."/>
            <person name="Mondo S."/>
            <person name="Pangilinan J."/>
            <person name="Riley R."/>
            <person name="Labutti K."/>
            <person name="Andreopoulos B."/>
            <person name="Lipzen A."/>
            <person name="Chen C."/>
            <person name="Yanf M."/>
            <person name="Daum C."/>
            <person name="Ng V."/>
            <person name="Clum A."/>
            <person name="Steindorff A."/>
            <person name="Ohm R."/>
            <person name="Martin F."/>
            <person name="Silar P."/>
            <person name="Natvig D."/>
            <person name="Lalanne C."/>
            <person name="Gautier V."/>
            <person name="Ament-Velasquez S.L."/>
            <person name="Kruys A."/>
            <person name="Hutchinson M.I."/>
            <person name="Powell A.J."/>
            <person name="Barry K."/>
            <person name="Miller A.N."/>
            <person name="Grigoriev I.V."/>
            <person name="Debuchy R."/>
            <person name="Gladieux P."/>
            <person name="Thoren M.H."/>
            <person name="Johannesson H."/>
        </authorList>
    </citation>
    <scope>NUCLEOTIDE SEQUENCE</scope>
    <source>
        <strain evidence="2">SMH4131-1</strain>
    </source>
</reference>
<evidence type="ECO:0000313" key="3">
    <source>
        <dbReference type="Proteomes" id="UP001286456"/>
    </source>
</evidence>
<keyword evidence="1" id="KW-0472">Membrane</keyword>
<gene>
    <name evidence="2" type="ORF">B0T19DRAFT_110515</name>
</gene>
<dbReference type="EMBL" id="JAUEPO010000002">
    <property type="protein sequence ID" value="KAK3332732.1"/>
    <property type="molecule type" value="Genomic_DNA"/>
</dbReference>
<keyword evidence="1" id="KW-0812">Transmembrane</keyword>
<dbReference type="AlphaFoldDB" id="A0AAE0MHI6"/>
<reference evidence="2" key="1">
    <citation type="journal article" date="2023" name="Mol. Phylogenet. Evol.">
        <title>Genome-scale phylogeny and comparative genomics of the fungal order Sordariales.</title>
        <authorList>
            <person name="Hensen N."/>
            <person name="Bonometti L."/>
            <person name="Westerberg I."/>
            <person name="Brannstrom I.O."/>
            <person name="Guillou S."/>
            <person name="Cros-Aarteil S."/>
            <person name="Calhoun S."/>
            <person name="Haridas S."/>
            <person name="Kuo A."/>
            <person name="Mondo S."/>
            <person name="Pangilinan J."/>
            <person name="Riley R."/>
            <person name="LaButti K."/>
            <person name="Andreopoulos B."/>
            <person name="Lipzen A."/>
            <person name="Chen C."/>
            <person name="Yan M."/>
            <person name="Daum C."/>
            <person name="Ng V."/>
            <person name="Clum A."/>
            <person name="Steindorff A."/>
            <person name="Ohm R.A."/>
            <person name="Martin F."/>
            <person name="Silar P."/>
            <person name="Natvig D.O."/>
            <person name="Lalanne C."/>
            <person name="Gautier V."/>
            <person name="Ament-Velasquez S.L."/>
            <person name="Kruys A."/>
            <person name="Hutchinson M.I."/>
            <person name="Powell A.J."/>
            <person name="Barry K."/>
            <person name="Miller A.N."/>
            <person name="Grigoriev I.V."/>
            <person name="Debuchy R."/>
            <person name="Gladieux P."/>
            <person name="Hiltunen Thoren M."/>
            <person name="Johannesson H."/>
        </authorList>
    </citation>
    <scope>NUCLEOTIDE SEQUENCE</scope>
    <source>
        <strain evidence="2">SMH4131-1</strain>
    </source>
</reference>
<sequence length="90" mass="10380">MQASGGTHGCELEAGMRRLLYTRIRAHNYTQNSACSLSPSAIWLMGVFFTCFCLLFFKKLCFILVCFLFSFLIRFHGLFTFPVFVFHSSF</sequence>
<name>A0AAE0MHI6_9PEZI</name>
<evidence type="ECO:0000256" key="1">
    <source>
        <dbReference type="SAM" id="Phobius"/>
    </source>
</evidence>
<accession>A0AAE0MHI6</accession>
<organism evidence="2 3">
    <name type="scientific">Cercophora scortea</name>
    <dbReference type="NCBI Taxonomy" id="314031"/>
    <lineage>
        <taxon>Eukaryota</taxon>
        <taxon>Fungi</taxon>
        <taxon>Dikarya</taxon>
        <taxon>Ascomycota</taxon>
        <taxon>Pezizomycotina</taxon>
        <taxon>Sordariomycetes</taxon>
        <taxon>Sordariomycetidae</taxon>
        <taxon>Sordariales</taxon>
        <taxon>Lasiosphaeriaceae</taxon>
        <taxon>Cercophora</taxon>
    </lineage>
</organism>